<dbReference type="AlphaFoldDB" id="A0A1C3KRD5"/>
<name>A0A1C3KRD5_PLAOA</name>
<accession>A0A1C3KRD5</accession>
<organism evidence="2 3">
    <name type="scientific">Plasmodium ovale</name>
    <name type="common">malaria parasite P. ovale</name>
    <dbReference type="NCBI Taxonomy" id="36330"/>
    <lineage>
        <taxon>Eukaryota</taxon>
        <taxon>Sar</taxon>
        <taxon>Alveolata</taxon>
        <taxon>Apicomplexa</taxon>
        <taxon>Aconoidasida</taxon>
        <taxon>Haemosporida</taxon>
        <taxon>Plasmodiidae</taxon>
        <taxon>Plasmodium</taxon>
        <taxon>Plasmodium (Plasmodium)</taxon>
    </lineage>
</organism>
<evidence type="ECO:0000313" key="3">
    <source>
        <dbReference type="Proteomes" id="UP000243200"/>
    </source>
</evidence>
<feature type="compositionally biased region" description="Basic and acidic residues" evidence="1">
    <location>
        <begin position="24"/>
        <end position="36"/>
    </location>
</feature>
<sequence length="112" mass="13276">MVLKDKKKRIQASRYLRKKNRATKITERESKQREGNTTEGGVGTYYEEEDLPHYDSNDDFLIKDKKIFSYILKSEDELKERRSDYSNVHPEKDQHKDSIFLSIAFNIPLGMM</sequence>
<reference evidence="2 3" key="1">
    <citation type="submission" date="2016-06" db="EMBL/GenBank/DDBJ databases">
        <authorList>
            <consortium name="Pathogen Informatics"/>
        </authorList>
    </citation>
    <scope>NUCLEOTIDE SEQUENCE [LARGE SCALE GENOMIC DNA]</scope>
    <source>
        <strain evidence="2">PowCR01</strain>
    </source>
</reference>
<dbReference type="EMBL" id="LT594512">
    <property type="protein sequence ID" value="SBT76631.1"/>
    <property type="molecule type" value="Genomic_DNA"/>
</dbReference>
<feature type="region of interest" description="Disordered" evidence="1">
    <location>
        <begin position="18"/>
        <end position="47"/>
    </location>
</feature>
<dbReference type="OrthoDB" id="385818at2759"/>
<protein>
    <submittedName>
        <fullName evidence="2">Uncharacterized protein</fullName>
    </submittedName>
</protein>
<dbReference type="VEuPathDB" id="PlasmoDB:POWCR01_080012600"/>
<dbReference type="Proteomes" id="UP000243200">
    <property type="component" value="Chromosome 8"/>
</dbReference>
<evidence type="ECO:0000256" key="1">
    <source>
        <dbReference type="SAM" id="MobiDB-lite"/>
    </source>
</evidence>
<dbReference type="VEuPathDB" id="PlasmoDB:PocGH01_08015400"/>
<evidence type="ECO:0000313" key="2">
    <source>
        <dbReference type="EMBL" id="SBT76631.1"/>
    </source>
</evidence>
<proteinExistence type="predicted"/>
<gene>
    <name evidence="2" type="primary">PowCR01_080012600</name>
    <name evidence="2" type="ORF">POWCR01_080012600</name>
</gene>